<name>A0A2N5W9G6_9BASI</name>
<reference evidence="4 5" key="1">
    <citation type="submission" date="2017-11" db="EMBL/GenBank/DDBJ databases">
        <title>De novo assembly and phasing of dikaryotic genomes from two isolates of Puccinia coronata f. sp. avenae, the causal agent of oat crown rust.</title>
        <authorList>
            <person name="Miller M.E."/>
            <person name="Zhang Y."/>
            <person name="Omidvar V."/>
            <person name="Sperschneider J."/>
            <person name="Schwessinger B."/>
            <person name="Raley C."/>
            <person name="Palmer J.M."/>
            <person name="Garnica D."/>
            <person name="Upadhyaya N."/>
            <person name="Rathjen J."/>
            <person name="Taylor J.M."/>
            <person name="Park R.F."/>
            <person name="Dodds P.N."/>
            <person name="Hirsch C.D."/>
            <person name="Kianian S.F."/>
            <person name="Figueroa M."/>
        </authorList>
    </citation>
    <scope>NUCLEOTIDE SEQUENCE [LARGE SCALE GENOMIC DNA]</scope>
    <source>
        <strain evidence="3">12NC29</strain>
        <strain evidence="2">12SD80</strain>
    </source>
</reference>
<accession>A0A2N5W9G6</accession>
<comment type="caution">
    <text evidence="3">The sequence shown here is derived from an EMBL/GenBank/DDBJ whole genome shotgun (WGS) entry which is preliminary data.</text>
</comment>
<dbReference type="EMBL" id="PGCI01000609">
    <property type="protein sequence ID" value="PLW24454.1"/>
    <property type="molecule type" value="Genomic_DNA"/>
</dbReference>
<protein>
    <submittedName>
        <fullName evidence="3">Uncharacterized protein</fullName>
    </submittedName>
</protein>
<sequence length="52" mass="5517">MAPHSPSPLATATPSRQLTQIITPVKLDPKLTVSDVDLQIVFGGGTHFTKGF</sequence>
<dbReference type="Proteomes" id="UP000235392">
    <property type="component" value="Unassembled WGS sequence"/>
</dbReference>
<evidence type="ECO:0000313" key="1">
    <source>
        <dbReference type="EMBL" id="PLW19954.1"/>
    </source>
</evidence>
<evidence type="ECO:0000313" key="2">
    <source>
        <dbReference type="EMBL" id="PLW24454.1"/>
    </source>
</evidence>
<dbReference type="EMBL" id="PGCJ01000001">
    <property type="protein sequence ID" value="PLW58880.1"/>
    <property type="molecule type" value="Genomic_DNA"/>
</dbReference>
<keyword evidence="4" id="KW-1185">Reference proteome</keyword>
<organism evidence="3 4">
    <name type="scientific">Puccinia coronata f. sp. avenae</name>
    <dbReference type="NCBI Taxonomy" id="200324"/>
    <lineage>
        <taxon>Eukaryota</taxon>
        <taxon>Fungi</taxon>
        <taxon>Dikarya</taxon>
        <taxon>Basidiomycota</taxon>
        <taxon>Pucciniomycotina</taxon>
        <taxon>Pucciniomycetes</taxon>
        <taxon>Pucciniales</taxon>
        <taxon>Pucciniaceae</taxon>
        <taxon>Puccinia</taxon>
    </lineage>
</organism>
<proteinExistence type="predicted"/>
<dbReference type="EMBL" id="PGCJ01000805">
    <property type="protein sequence ID" value="PLW19954.1"/>
    <property type="molecule type" value="Genomic_DNA"/>
</dbReference>
<dbReference type="Proteomes" id="UP000235388">
    <property type="component" value="Unassembled WGS sequence"/>
</dbReference>
<evidence type="ECO:0000313" key="4">
    <source>
        <dbReference type="Proteomes" id="UP000235388"/>
    </source>
</evidence>
<evidence type="ECO:0000313" key="5">
    <source>
        <dbReference type="Proteomes" id="UP000235392"/>
    </source>
</evidence>
<evidence type="ECO:0000313" key="3">
    <source>
        <dbReference type="EMBL" id="PLW58880.1"/>
    </source>
</evidence>
<gene>
    <name evidence="3" type="ORF">PCANC_00412</name>
    <name evidence="1" type="ORF">PCANC_11933</name>
    <name evidence="2" type="ORF">PCASD_11567</name>
</gene>
<dbReference type="AlphaFoldDB" id="A0A2N5W9G6"/>